<comment type="caution">
    <text evidence="2">The sequence shown here is derived from an EMBL/GenBank/DDBJ whole genome shotgun (WGS) entry which is preliminary data.</text>
</comment>
<sequence length="82" mass="9046">MRASERHASLPLGHVANEYKQVNNLKPLIGNSSSGDTVPDTTVTPPEPNHINSLSTFIPSKHNTDLSSRSKWWCVAVFYLAN</sequence>
<dbReference type="Proteomes" id="UP000299102">
    <property type="component" value="Unassembled WGS sequence"/>
</dbReference>
<reference evidence="2 3" key="1">
    <citation type="journal article" date="2019" name="Commun. Biol.">
        <title>The bagworm genome reveals a unique fibroin gene that provides high tensile strength.</title>
        <authorList>
            <person name="Kono N."/>
            <person name="Nakamura H."/>
            <person name="Ohtoshi R."/>
            <person name="Tomita M."/>
            <person name="Numata K."/>
            <person name="Arakawa K."/>
        </authorList>
    </citation>
    <scope>NUCLEOTIDE SEQUENCE [LARGE SCALE GENOMIC DNA]</scope>
</reference>
<dbReference type="AlphaFoldDB" id="A0A4C1XWT0"/>
<organism evidence="2 3">
    <name type="scientific">Eumeta variegata</name>
    <name type="common">Bagworm moth</name>
    <name type="synonym">Eumeta japonica</name>
    <dbReference type="NCBI Taxonomy" id="151549"/>
    <lineage>
        <taxon>Eukaryota</taxon>
        <taxon>Metazoa</taxon>
        <taxon>Ecdysozoa</taxon>
        <taxon>Arthropoda</taxon>
        <taxon>Hexapoda</taxon>
        <taxon>Insecta</taxon>
        <taxon>Pterygota</taxon>
        <taxon>Neoptera</taxon>
        <taxon>Endopterygota</taxon>
        <taxon>Lepidoptera</taxon>
        <taxon>Glossata</taxon>
        <taxon>Ditrysia</taxon>
        <taxon>Tineoidea</taxon>
        <taxon>Psychidae</taxon>
        <taxon>Oiketicinae</taxon>
        <taxon>Eumeta</taxon>
    </lineage>
</organism>
<gene>
    <name evidence="2" type="ORF">EVAR_38647_1</name>
</gene>
<evidence type="ECO:0000313" key="3">
    <source>
        <dbReference type="Proteomes" id="UP000299102"/>
    </source>
</evidence>
<protein>
    <submittedName>
        <fullName evidence="2">Uncharacterized protein</fullName>
    </submittedName>
</protein>
<proteinExistence type="predicted"/>
<name>A0A4C1XWT0_EUMVA</name>
<evidence type="ECO:0000313" key="2">
    <source>
        <dbReference type="EMBL" id="GBP68411.1"/>
    </source>
</evidence>
<dbReference type="EMBL" id="BGZK01001010">
    <property type="protein sequence ID" value="GBP68411.1"/>
    <property type="molecule type" value="Genomic_DNA"/>
</dbReference>
<keyword evidence="3" id="KW-1185">Reference proteome</keyword>
<accession>A0A4C1XWT0</accession>
<feature type="region of interest" description="Disordered" evidence="1">
    <location>
        <begin position="28"/>
        <end position="48"/>
    </location>
</feature>
<evidence type="ECO:0000256" key="1">
    <source>
        <dbReference type="SAM" id="MobiDB-lite"/>
    </source>
</evidence>